<evidence type="ECO:0000256" key="4">
    <source>
        <dbReference type="ARBA" id="ARBA00022553"/>
    </source>
</evidence>
<feature type="transmembrane region" description="Helical" evidence="10">
    <location>
        <begin position="17"/>
        <end position="36"/>
    </location>
</feature>
<dbReference type="GO" id="GO:0004673">
    <property type="term" value="F:protein histidine kinase activity"/>
    <property type="evidence" value="ECO:0007669"/>
    <property type="project" value="UniProtKB-EC"/>
</dbReference>
<dbReference type="RefSeq" id="WP_086068761.1">
    <property type="nucleotide sequence ID" value="NZ_CP039544.1"/>
</dbReference>
<evidence type="ECO:0000256" key="7">
    <source>
        <dbReference type="ARBA" id="ARBA00022777"/>
    </source>
</evidence>
<keyword evidence="8 10" id="KW-1133">Transmembrane helix</keyword>
<organism evidence="12 13">
    <name type="scientific">Alcaligenes faecalis</name>
    <dbReference type="NCBI Taxonomy" id="511"/>
    <lineage>
        <taxon>Bacteria</taxon>
        <taxon>Pseudomonadati</taxon>
        <taxon>Pseudomonadota</taxon>
        <taxon>Betaproteobacteria</taxon>
        <taxon>Burkholderiales</taxon>
        <taxon>Alcaligenaceae</taxon>
        <taxon>Alcaligenes</taxon>
    </lineage>
</organism>
<dbReference type="PRINTS" id="PR00344">
    <property type="entry name" value="BCTRLSENSOR"/>
</dbReference>
<keyword evidence="6 10" id="KW-0812">Transmembrane</keyword>
<reference evidence="12 13" key="2">
    <citation type="submission" date="2018-05" db="EMBL/GenBank/DDBJ databases">
        <authorList>
            <person name="Lanie J.A."/>
            <person name="Ng W.-L."/>
            <person name="Kazmierczak K.M."/>
            <person name="Andrzejewski T.M."/>
            <person name="Davidsen T.M."/>
            <person name="Wayne K.J."/>
            <person name="Tettelin H."/>
            <person name="Glass J.I."/>
            <person name="Rusch D."/>
            <person name="Podicherti R."/>
            <person name="Tsui H.-C.T."/>
            <person name="Winkler M.E."/>
        </authorList>
    </citation>
    <scope>NUCLEOTIDE SEQUENCE [LARGE SCALE GENOMIC DNA]</scope>
    <source>
        <strain evidence="12 13">YBY</strain>
    </source>
</reference>
<evidence type="ECO:0000313" key="13">
    <source>
        <dbReference type="Proteomes" id="UP000245216"/>
    </source>
</evidence>
<dbReference type="GO" id="GO:0000160">
    <property type="term" value="P:phosphorelay signal transduction system"/>
    <property type="evidence" value="ECO:0007669"/>
    <property type="project" value="TreeGrafter"/>
</dbReference>
<evidence type="ECO:0000256" key="9">
    <source>
        <dbReference type="ARBA" id="ARBA00023136"/>
    </source>
</evidence>
<dbReference type="EMBL" id="QEXO01000002">
    <property type="protein sequence ID" value="PWE14494.1"/>
    <property type="molecule type" value="Genomic_DNA"/>
</dbReference>
<keyword evidence="7" id="KW-0418">Kinase</keyword>
<dbReference type="Gene3D" id="3.30.565.10">
    <property type="entry name" value="Histidine kinase-like ATPase, C-terminal domain"/>
    <property type="match status" value="1"/>
</dbReference>
<dbReference type="Proteomes" id="UP000245216">
    <property type="component" value="Unassembled WGS sequence"/>
</dbReference>
<dbReference type="PROSITE" id="PS50109">
    <property type="entry name" value="HIS_KIN"/>
    <property type="match status" value="1"/>
</dbReference>
<proteinExistence type="predicted"/>
<evidence type="ECO:0000256" key="3">
    <source>
        <dbReference type="ARBA" id="ARBA00012438"/>
    </source>
</evidence>
<dbReference type="GO" id="GO:0005886">
    <property type="term" value="C:plasma membrane"/>
    <property type="evidence" value="ECO:0007669"/>
    <property type="project" value="TreeGrafter"/>
</dbReference>
<dbReference type="InterPro" id="IPR050428">
    <property type="entry name" value="TCS_sensor_his_kinase"/>
</dbReference>
<evidence type="ECO:0000256" key="6">
    <source>
        <dbReference type="ARBA" id="ARBA00022692"/>
    </source>
</evidence>
<keyword evidence="5" id="KW-0808">Transferase</keyword>
<protein>
    <recommendedName>
        <fullName evidence="3">histidine kinase</fullName>
        <ecNumber evidence="3">2.7.13.3</ecNumber>
    </recommendedName>
</protein>
<evidence type="ECO:0000259" key="11">
    <source>
        <dbReference type="PROSITE" id="PS50109"/>
    </source>
</evidence>
<dbReference type="SMART" id="SM00387">
    <property type="entry name" value="HATPase_c"/>
    <property type="match status" value="1"/>
</dbReference>
<dbReference type="InterPro" id="IPR003594">
    <property type="entry name" value="HATPase_dom"/>
</dbReference>
<gene>
    <name evidence="12" type="ORF">DF183_07160</name>
</gene>
<evidence type="ECO:0000256" key="8">
    <source>
        <dbReference type="ARBA" id="ARBA00022989"/>
    </source>
</evidence>
<comment type="catalytic activity">
    <reaction evidence="1">
        <text>ATP + protein L-histidine = ADP + protein N-phospho-L-histidine.</text>
        <dbReference type="EC" id="2.7.13.3"/>
    </reaction>
</comment>
<dbReference type="InterPro" id="IPR005467">
    <property type="entry name" value="His_kinase_dom"/>
</dbReference>
<reference evidence="12 13" key="1">
    <citation type="submission" date="2018-05" db="EMBL/GenBank/DDBJ databases">
        <title>Genome Sequence of an Efficient Indole-Degrading Bacterium, Alcaligenes sp.YBY.</title>
        <authorList>
            <person name="Yang B."/>
        </authorList>
    </citation>
    <scope>NUCLEOTIDE SEQUENCE [LARGE SCALE GENOMIC DNA]</scope>
    <source>
        <strain evidence="12 13">YBY</strain>
    </source>
</reference>
<dbReference type="EC" id="2.7.13.3" evidence="3"/>
<feature type="domain" description="Histidine kinase" evidence="11">
    <location>
        <begin position="257"/>
        <end position="453"/>
    </location>
</feature>
<comment type="caution">
    <text evidence="12">The sequence shown here is derived from an EMBL/GenBank/DDBJ whole genome shotgun (WGS) entry which is preliminary data.</text>
</comment>
<sequence length="453" mass="50062">MIAWRGHTILGSLRGRLLLGTLAWILISIVLAGLGLNRLFQDHVYRQFEQRLQTHLDQIMADVNLDNADGVTLQSRLSDPLFEQPYSGMYWQIARQEAGSDQWTVALRSTSLWDEALDVNAPDTPNGVLSLNGPEKQRLVVLRQELDEVNDKGQSLQIMVAGNRELLAEPLARFERILFLSLGGLAVGLILAAILQVVLALYPLHLLRRRLLDVQEGREPQVSGNFPSEIQPLVDDFNAVLSANAGMVDRARAQAGNLAHAVKTPLTIMGNAAQAEDPHLAALVSEQVALAQRQVDHHLSRARAMAVRAIGVRTDVSACLQSLCRVMGRLHSDKQIHLGLPDQELLFKGEEQDLQEMAGNLLDNACKWATQNVWCQVWQQDNVLHLVVEDDGPGLDPEQLERVFGRGQRADERHPGFGLGLDIVRELARSYQGKVHASASEKGGLRLDLTLAS</sequence>
<evidence type="ECO:0000256" key="2">
    <source>
        <dbReference type="ARBA" id="ARBA00004370"/>
    </source>
</evidence>
<evidence type="ECO:0000256" key="10">
    <source>
        <dbReference type="SAM" id="Phobius"/>
    </source>
</evidence>
<keyword evidence="4" id="KW-0597">Phosphoprotein</keyword>
<accession>A0A2U2BKE7</accession>
<dbReference type="STRING" id="511.UZ73_06110"/>
<evidence type="ECO:0000256" key="1">
    <source>
        <dbReference type="ARBA" id="ARBA00000085"/>
    </source>
</evidence>
<dbReference type="InterPro" id="IPR036890">
    <property type="entry name" value="HATPase_C_sf"/>
</dbReference>
<evidence type="ECO:0000313" key="12">
    <source>
        <dbReference type="EMBL" id="PWE14494.1"/>
    </source>
</evidence>
<keyword evidence="9 10" id="KW-0472">Membrane</keyword>
<dbReference type="SUPFAM" id="SSF55874">
    <property type="entry name" value="ATPase domain of HSP90 chaperone/DNA topoisomerase II/histidine kinase"/>
    <property type="match status" value="1"/>
</dbReference>
<name>A0A2U2BKE7_ALCFA</name>
<dbReference type="PANTHER" id="PTHR45436">
    <property type="entry name" value="SENSOR HISTIDINE KINASE YKOH"/>
    <property type="match status" value="1"/>
</dbReference>
<comment type="subcellular location">
    <subcellularLocation>
        <location evidence="2">Membrane</location>
    </subcellularLocation>
</comment>
<evidence type="ECO:0000256" key="5">
    <source>
        <dbReference type="ARBA" id="ARBA00022679"/>
    </source>
</evidence>
<dbReference type="PANTHER" id="PTHR45436:SF5">
    <property type="entry name" value="SENSOR HISTIDINE KINASE TRCS"/>
    <property type="match status" value="1"/>
</dbReference>
<dbReference type="InterPro" id="IPR004358">
    <property type="entry name" value="Sig_transdc_His_kin-like_C"/>
</dbReference>
<feature type="transmembrane region" description="Helical" evidence="10">
    <location>
        <begin position="177"/>
        <end position="202"/>
    </location>
</feature>
<dbReference type="Pfam" id="PF02518">
    <property type="entry name" value="HATPase_c"/>
    <property type="match status" value="1"/>
</dbReference>
<dbReference type="AlphaFoldDB" id="A0A2U2BKE7"/>